<proteinExistence type="predicted"/>
<evidence type="ECO:0000313" key="1">
    <source>
        <dbReference type="Proteomes" id="UP000887565"/>
    </source>
</evidence>
<dbReference type="Proteomes" id="UP000887565">
    <property type="component" value="Unplaced"/>
</dbReference>
<keyword evidence="1" id="KW-1185">Reference proteome</keyword>
<accession>A0A915K7E1</accession>
<sequence>MESGIGPYSWEILSKNLNTVLNKSEYDKDLKVCNVQCQCIWSRDAASLLVGNNINDVKEI</sequence>
<reference evidence="2" key="1">
    <citation type="submission" date="2022-11" db="UniProtKB">
        <authorList>
            <consortium name="WormBaseParasite"/>
        </authorList>
    </citation>
    <scope>IDENTIFICATION</scope>
</reference>
<protein>
    <submittedName>
        <fullName evidence="2">Uncharacterized protein</fullName>
    </submittedName>
</protein>
<dbReference type="AlphaFoldDB" id="A0A915K7E1"/>
<dbReference type="WBParaSite" id="nRc.2.0.1.t34099-RA">
    <property type="protein sequence ID" value="nRc.2.0.1.t34099-RA"/>
    <property type="gene ID" value="nRc.2.0.1.g34099"/>
</dbReference>
<organism evidence="1 2">
    <name type="scientific">Romanomermis culicivorax</name>
    <name type="common">Nematode worm</name>
    <dbReference type="NCBI Taxonomy" id="13658"/>
    <lineage>
        <taxon>Eukaryota</taxon>
        <taxon>Metazoa</taxon>
        <taxon>Ecdysozoa</taxon>
        <taxon>Nematoda</taxon>
        <taxon>Enoplea</taxon>
        <taxon>Dorylaimia</taxon>
        <taxon>Mermithida</taxon>
        <taxon>Mermithoidea</taxon>
        <taxon>Mermithidae</taxon>
        <taxon>Romanomermis</taxon>
    </lineage>
</organism>
<name>A0A915K7E1_ROMCU</name>
<evidence type="ECO:0000313" key="2">
    <source>
        <dbReference type="WBParaSite" id="nRc.2.0.1.t34099-RA"/>
    </source>
</evidence>